<gene>
    <name evidence="1" type="ORF">AKJ09_06751</name>
</gene>
<dbReference type="OrthoDB" id="7285215at2"/>
<name>A0A0K1Q2X3_9BACT</name>
<dbReference type="AlphaFoldDB" id="A0A0K1Q2X3"/>
<evidence type="ECO:0000313" key="2">
    <source>
        <dbReference type="Proteomes" id="UP000064967"/>
    </source>
</evidence>
<dbReference type="Proteomes" id="UP000064967">
    <property type="component" value="Chromosome"/>
</dbReference>
<organism evidence="1 2">
    <name type="scientific">Labilithrix luteola</name>
    <dbReference type="NCBI Taxonomy" id="1391654"/>
    <lineage>
        <taxon>Bacteria</taxon>
        <taxon>Pseudomonadati</taxon>
        <taxon>Myxococcota</taxon>
        <taxon>Polyangia</taxon>
        <taxon>Polyangiales</taxon>
        <taxon>Labilitrichaceae</taxon>
        <taxon>Labilithrix</taxon>
    </lineage>
</organism>
<dbReference type="KEGG" id="llu:AKJ09_06751"/>
<accession>A0A0K1Q2X3</accession>
<dbReference type="EMBL" id="CP012333">
    <property type="protein sequence ID" value="AKV00088.1"/>
    <property type="molecule type" value="Genomic_DNA"/>
</dbReference>
<dbReference type="RefSeq" id="WP_146651443.1">
    <property type="nucleotide sequence ID" value="NZ_CP012333.1"/>
</dbReference>
<sequence length="648" mass="70125">MNDVHGAEVVRDEAGANTPAIIKLEPDSGASALLSSRISAAGASEQSADVPGPGAPQIFISYKISPDERIAAALKRLIEGSIDPQPNVFVSGEGGIRPSNVGAIPQMQQAAGSVRAFVGLITQASKDREWIFFEAGAAWGRNCLYAPLLVDTKPEDLPNTLGGYQATNALDQEKMRLLITELANAVGGTVKPRFGTRYSSFERVLRKYPDAETDDAEEGTDDLARAIQHLVGGRQEEGVAAFAKLETDAASDVPRLTRVRLARIVYDKQIKESQKLVELERLARDGESLAEYQFWRATYEPRHHVKIVHLTRCLELTPDSTIRELATESLAQSLSLVGRHDEAASVLWTAIADSDRDMSAMGAIQLFKTYGSAEPVARLLLLCRALSVSTADNLARVIRPAIDLAQSLSSNQLSVYLARRYSKAVADGISANAEGIALAAADLTSLAYLAYEKAALKGVAVAKVNMAALLAQGSVPAAGLAIFERHIGPYDAAVPHFPYRLRAEIEEQVHEQRTRADDLATTGKRLYHVLVEFSERAAAARGVRSTPHSSYRVRGEVYNAGPAPLDGDWVFSRQVTDKADSFTMSRGLPFDNLWIRRELDGRIGLYILETNGVLRGVRLVLDGEGVGATWETIDPVVSNDASGNINVS</sequence>
<evidence type="ECO:0000313" key="1">
    <source>
        <dbReference type="EMBL" id="AKV00088.1"/>
    </source>
</evidence>
<reference evidence="1 2" key="1">
    <citation type="submission" date="2015-08" db="EMBL/GenBank/DDBJ databases">
        <authorList>
            <person name="Babu N.S."/>
            <person name="Beckwith C.J."/>
            <person name="Beseler K.G."/>
            <person name="Brison A."/>
            <person name="Carone J.V."/>
            <person name="Caskin T.P."/>
            <person name="Diamond M."/>
            <person name="Durham M.E."/>
            <person name="Foxe J.M."/>
            <person name="Go M."/>
            <person name="Henderson B.A."/>
            <person name="Jones I.B."/>
            <person name="McGettigan J.A."/>
            <person name="Micheletti S.J."/>
            <person name="Nasrallah M.E."/>
            <person name="Ortiz D."/>
            <person name="Piller C.R."/>
            <person name="Privatt S.R."/>
            <person name="Schneider S.L."/>
            <person name="Sharp S."/>
            <person name="Smith T.C."/>
            <person name="Stanton J.D."/>
            <person name="Ullery H.E."/>
            <person name="Wilson R.J."/>
            <person name="Serrano M.G."/>
            <person name="Buck G."/>
            <person name="Lee V."/>
            <person name="Wang Y."/>
            <person name="Carvalho R."/>
            <person name="Voegtly L."/>
            <person name="Shi R."/>
            <person name="Duckworth R."/>
            <person name="Johnson A."/>
            <person name="Loviza R."/>
            <person name="Walstead R."/>
            <person name="Shah Z."/>
            <person name="Kiflezghi M."/>
            <person name="Wade K."/>
            <person name="Ball S.L."/>
            <person name="Bradley K.W."/>
            <person name="Asai D.J."/>
            <person name="Bowman C.A."/>
            <person name="Russell D.A."/>
            <person name="Pope W.H."/>
            <person name="Jacobs-Sera D."/>
            <person name="Hendrix R.W."/>
            <person name="Hatfull G.F."/>
        </authorList>
    </citation>
    <scope>NUCLEOTIDE SEQUENCE [LARGE SCALE GENOMIC DNA]</scope>
    <source>
        <strain evidence="1 2">DSM 27648</strain>
    </source>
</reference>
<protein>
    <recommendedName>
        <fullName evidence="3">TIR domain-containing protein</fullName>
    </recommendedName>
</protein>
<keyword evidence="2" id="KW-1185">Reference proteome</keyword>
<proteinExistence type="predicted"/>
<evidence type="ECO:0008006" key="3">
    <source>
        <dbReference type="Google" id="ProtNLM"/>
    </source>
</evidence>